<gene>
    <name evidence="2" type="ORF">NCTC10194_00081</name>
</gene>
<dbReference type="Gene3D" id="3.30.420.200">
    <property type="match status" value="1"/>
</dbReference>
<organism evidence="2 3">
    <name type="scientific">Mycoplasmopsis glycophila</name>
    <dbReference type="NCBI Taxonomy" id="171285"/>
    <lineage>
        <taxon>Bacteria</taxon>
        <taxon>Bacillati</taxon>
        <taxon>Mycoplasmatota</taxon>
        <taxon>Mycoplasmoidales</taxon>
        <taxon>Metamycoplasmataceae</taxon>
        <taxon>Mycoplasmopsis</taxon>
    </lineage>
</organism>
<reference evidence="2 3" key="1">
    <citation type="submission" date="2019-01" db="EMBL/GenBank/DDBJ databases">
        <authorList>
            <consortium name="Pathogen Informatics"/>
        </authorList>
    </citation>
    <scope>NUCLEOTIDE SEQUENCE [LARGE SCALE GENOMIC DNA]</scope>
    <source>
        <strain evidence="2 3">NCTC10194</strain>
    </source>
</reference>
<evidence type="ECO:0000313" key="2">
    <source>
        <dbReference type="EMBL" id="VEU70086.1"/>
    </source>
</evidence>
<name>A0A449AUB8_9BACT</name>
<dbReference type="RefSeq" id="WP_027333691.1">
    <property type="nucleotide sequence ID" value="NZ_LR215024.1"/>
</dbReference>
<dbReference type="Pfam" id="PF00814">
    <property type="entry name" value="TsaD"/>
    <property type="match status" value="1"/>
</dbReference>
<dbReference type="AlphaFoldDB" id="A0A449AUB8"/>
<keyword evidence="3" id="KW-1185">Reference proteome</keyword>
<accession>A0A449AUB8</accession>
<dbReference type="InterPro" id="IPR043129">
    <property type="entry name" value="ATPase_NBD"/>
</dbReference>
<dbReference type="KEGG" id="mgly:NCTC10194_00081"/>
<dbReference type="SUPFAM" id="SSF53067">
    <property type="entry name" value="Actin-like ATPase domain"/>
    <property type="match status" value="1"/>
</dbReference>
<proteinExistence type="predicted"/>
<dbReference type="Proteomes" id="UP000290815">
    <property type="component" value="Chromosome"/>
</dbReference>
<evidence type="ECO:0000313" key="3">
    <source>
        <dbReference type="Proteomes" id="UP000290815"/>
    </source>
</evidence>
<dbReference type="EMBL" id="LR215024">
    <property type="protein sequence ID" value="VEU70086.1"/>
    <property type="molecule type" value="Genomic_DNA"/>
</dbReference>
<sequence length="182" mass="21139">MNIYLDTATEDFVLFLFNDKFEIIDKIILKGYRKKVELITNEYYNILTRNNLQTVDLAAFYTNIGPGFFTGVRSSLVFFRAIAMVLNKKIFYCNTFAILEKQTNDEDLFLDAQGNKQYFYKRSSSSIANEKTIKVIDAAKQSHKIDFEQMAANFPSYKDIFQTDELLKIEPLYIKKPQIGGK</sequence>
<dbReference type="InterPro" id="IPR000905">
    <property type="entry name" value="Gcp-like_dom"/>
</dbReference>
<protein>
    <submittedName>
        <fullName evidence="2">Molecular chaperone</fullName>
    </submittedName>
</protein>
<dbReference type="Gene3D" id="3.30.420.40">
    <property type="match status" value="1"/>
</dbReference>
<evidence type="ECO:0000259" key="1">
    <source>
        <dbReference type="Pfam" id="PF00814"/>
    </source>
</evidence>
<feature type="domain" description="Gcp-like" evidence="1">
    <location>
        <begin position="36"/>
        <end position="129"/>
    </location>
</feature>